<dbReference type="Pfam" id="PF02826">
    <property type="entry name" value="2-Hacid_dh_C"/>
    <property type="match status" value="1"/>
</dbReference>
<evidence type="ECO:0000256" key="3">
    <source>
        <dbReference type="ARBA" id="ARBA00023027"/>
    </source>
</evidence>
<sequence>MNWYAAVFSQQPEKFSQVYSSSILKKISDSCNLCPQLITSDNFGQHREELQHIEVIFSTWGMFPLTEEQLDALPALKVVFYAAGATEYFAPPLLLRGIKIVSAWRANAVPVAEFCLAQILLGCKGYFRNQREYSGPEQFENLALNNPAPGVYQEKVALIGAGAISQLLQQLLIPFSLEIIVVPSREEKRLISLEQAFSSAFVISNHLPNRSDNIGVLDGNLFHLMRPGAVFINTGRGMQVNEEDLIAVLQQRPDLTALLDVTKPEPPSSGSLLYTLPNVQLTSHIAGALNNETQRLADCVFEEFQRWLNGDELLYEVYEKM</sequence>
<protein>
    <submittedName>
        <fullName evidence="5">Phosphoglycerate dehydrogenase-like enzyme</fullName>
    </submittedName>
</protein>
<gene>
    <name evidence="5" type="ORF">EC841_101310</name>
</gene>
<evidence type="ECO:0000259" key="4">
    <source>
        <dbReference type="Pfam" id="PF02826"/>
    </source>
</evidence>
<dbReference type="RefSeq" id="WP_123708069.1">
    <property type="nucleotide sequence ID" value="NZ_SLYQ01000001.1"/>
</dbReference>
<evidence type="ECO:0000256" key="2">
    <source>
        <dbReference type="ARBA" id="ARBA00023002"/>
    </source>
</evidence>
<reference evidence="5 6" key="1">
    <citation type="submission" date="2019-03" db="EMBL/GenBank/DDBJ databases">
        <title>Genomic analyses of the natural microbiome of Caenorhabditis elegans.</title>
        <authorList>
            <person name="Samuel B."/>
        </authorList>
    </citation>
    <scope>NUCLEOTIDE SEQUENCE [LARGE SCALE GENOMIC DNA]</scope>
    <source>
        <strain evidence="5 6">JUb54</strain>
    </source>
</reference>
<evidence type="ECO:0000313" key="5">
    <source>
        <dbReference type="EMBL" id="TCQ76501.1"/>
    </source>
</evidence>
<evidence type="ECO:0000313" key="6">
    <source>
        <dbReference type="Proteomes" id="UP000295263"/>
    </source>
</evidence>
<accession>A0ABD7QN99</accession>
<dbReference type="GO" id="GO:0016491">
    <property type="term" value="F:oxidoreductase activity"/>
    <property type="evidence" value="ECO:0007669"/>
    <property type="project" value="UniProtKB-KW"/>
</dbReference>
<dbReference type="Proteomes" id="UP000295263">
    <property type="component" value="Unassembled WGS sequence"/>
</dbReference>
<comment type="similarity">
    <text evidence="1">Belongs to the D-isomer specific 2-hydroxyacid dehydrogenase family.</text>
</comment>
<dbReference type="PANTHER" id="PTHR43761">
    <property type="entry name" value="D-ISOMER SPECIFIC 2-HYDROXYACID DEHYDROGENASE FAMILY PROTEIN (AFU_ORTHOLOGUE AFUA_1G13630)"/>
    <property type="match status" value="1"/>
</dbReference>
<evidence type="ECO:0000256" key="1">
    <source>
        <dbReference type="ARBA" id="ARBA00005854"/>
    </source>
</evidence>
<dbReference type="AlphaFoldDB" id="A0ABD7QN99"/>
<dbReference type="Gene3D" id="3.40.50.720">
    <property type="entry name" value="NAD(P)-binding Rossmann-like Domain"/>
    <property type="match status" value="2"/>
</dbReference>
<keyword evidence="3" id="KW-0520">NAD</keyword>
<name>A0ABD7QN99_RAOOR</name>
<dbReference type="PANTHER" id="PTHR43761:SF1">
    <property type="entry name" value="D-ISOMER SPECIFIC 2-HYDROXYACID DEHYDROGENASE CATALYTIC DOMAIN-CONTAINING PROTEIN-RELATED"/>
    <property type="match status" value="1"/>
</dbReference>
<proteinExistence type="inferred from homology"/>
<dbReference type="SUPFAM" id="SSF51735">
    <property type="entry name" value="NAD(P)-binding Rossmann-fold domains"/>
    <property type="match status" value="1"/>
</dbReference>
<feature type="domain" description="D-isomer specific 2-hydroxyacid dehydrogenase NAD-binding" evidence="4">
    <location>
        <begin position="148"/>
        <end position="286"/>
    </location>
</feature>
<dbReference type="EMBL" id="SLYQ01000001">
    <property type="protein sequence ID" value="TCQ76501.1"/>
    <property type="molecule type" value="Genomic_DNA"/>
</dbReference>
<dbReference type="CDD" id="cd12167">
    <property type="entry name" value="2-Hacid_dh_8"/>
    <property type="match status" value="1"/>
</dbReference>
<organism evidence="5 6">
    <name type="scientific">Raoultella ornithinolytica</name>
    <name type="common">Klebsiella ornithinolytica</name>
    <dbReference type="NCBI Taxonomy" id="54291"/>
    <lineage>
        <taxon>Bacteria</taxon>
        <taxon>Pseudomonadati</taxon>
        <taxon>Pseudomonadota</taxon>
        <taxon>Gammaproteobacteria</taxon>
        <taxon>Enterobacterales</taxon>
        <taxon>Enterobacteriaceae</taxon>
        <taxon>Klebsiella/Raoultella group</taxon>
        <taxon>Raoultella</taxon>
    </lineage>
</organism>
<dbReference type="SUPFAM" id="SSF52283">
    <property type="entry name" value="Formate/glycerate dehydrogenase catalytic domain-like"/>
    <property type="match status" value="1"/>
</dbReference>
<keyword evidence="2" id="KW-0560">Oxidoreductase</keyword>
<dbReference type="InterPro" id="IPR050418">
    <property type="entry name" value="D-iso_2-hydroxyacid_DH_PdxB"/>
</dbReference>
<comment type="caution">
    <text evidence="5">The sequence shown here is derived from an EMBL/GenBank/DDBJ whole genome shotgun (WGS) entry which is preliminary data.</text>
</comment>
<dbReference type="InterPro" id="IPR006140">
    <property type="entry name" value="D-isomer_DH_NAD-bd"/>
</dbReference>
<dbReference type="InterPro" id="IPR036291">
    <property type="entry name" value="NAD(P)-bd_dom_sf"/>
</dbReference>